<dbReference type="Gene3D" id="1.20.120.670">
    <property type="entry name" value="N-acetyl-b-d-glucoasminidase"/>
    <property type="match status" value="1"/>
</dbReference>
<evidence type="ECO:0000259" key="3">
    <source>
        <dbReference type="Pfam" id="PF00728"/>
    </source>
</evidence>
<evidence type="ECO:0000256" key="2">
    <source>
        <dbReference type="ARBA" id="ARBA00022801"/>
    </source>
</evidence>
<organism evidence="5 6">
    <name type="scientific">Paenibacillus sabuli</name>
    <dbReference type="NCBI Taxonomy" id="2772509"/>
    <lineage>
        <taxon>Bacteria</taxon>
        <taxon>Bacillati</taxon>
        <taxon>Bacillota</taxon>
        <taxon>Bacilli</taxon>
        <taxon>Bacillales</taxon>
        <taxon>Paenibacillaceae</taxon>
        <taxon>Paenibacillus</taxon>
    </lineage>
</organism>
<dbReference type="InterPro" id="IPR041063">
    <property type="entry name" value="Glyco_H_20C_C"/>
</dbReference>
<name>A0A927BRB6_9BACL</name>
<dbReference type="InterPro" id="IPR038901">
    <property type="entry name" value="HEXDC-like"/>
</dbReference>
<evidence type="ECO:0000313" key="5">
    <source>
        <dbReference type="EMBL" id="MBD2845321.1"/>
    </source>
</evidence>
<evidence type="ECO:0000313" key="6">
    <source>
        <dbReference type="Proteomes" id="UP000621560"/>
    </source>
</evidence>
<dbReference type="PANTHER" id="PTHR21040:SF8">
    <property type="entry name" value="BCDNA.GH04120"/>
    <property type="match status" value="1"/>
</dbReference>
<keyword evidence="2" id="KW-0378">Hydrolase</keyword>
<feature type="domain" description="Glycoside Hydrolase 20C C-terminal" evidence="4">
    <location>
        <begin position="424"/>
        <end position="609"/>
    </location>
</feature>
<comment type="similarity">
    <text evidence="1">Belongs to the glycosyl hydrolase 20 family.</text>
</comment>
<dbReference type="PANTHER" id="PTHR21040">
    <property type="entry name" value="BCDNA.GH04120"/>
    <property type="match status" value="1"/>
</dbReference>
<reference evidence="5" key="1">
    <citation type="submission" date="2020-09" db="EMBL/GenBank/DDBJ databases">
        <title>A novel bacterium of genus Paenibacillus, isolated from South China Sea.</title>
        <authorList>
            <person name="Huang H."/>
            <person name="Mo K."/>
            <person name="Hu Y."/>
        </authorList>
    </citation>
    <scope>NUCLEOTIDE SEQUENCE</scope>
    <source>
        <strain evidence="5">IB182496</strain>
    </source>
</reference>
<keyword evidence="6" id="KW-1185">Reference proteome</keyword>
<dbReference type="Proteomes" id="UP000621560">
    <property type="component" value="Unassembled WGS sequence"/>
</dbReference>
<evidence type="ECO:0000256" key="1">
    <source>
        <dbReference type="ARBA" id="ARBA00006285"/>
    </source>
</evidence>
<feature type="domain" description="Glycoside hydrolase family 20 catalytic" evidence="3">
    <location>
        <begin position="91"/>
        <end position="281"/>
    </location>
</feature>
<dbReference type="GO" id="GO:0004563">
    <property type="term" value="F:beta-N-acetylhexosaminidase activity"/>
    <property type="evidence" value="ECO:0007669"/>
    <property type="project" value="UniProtKB-ARBA"/>
</dbReference>
<dbReference type="SUPFAM" id="SSF51445">
    <property type="entry name" value="(Trans)glycosidases"/>
    <property type="match status" value="1"/>
</dbReference>
<dbReference type="AlphaFoldDB" id="A0A927BRB6"/>
<accession>A0A927BRB6</accession>
<dbReference type="EMBL" id="JACXIZ010000015">
    <property type="protein sequence ID" value="MBD2845321.1"/>
    <property type="molecule type" value="Genomic_DNA"/>
</dbReference>
<gene>
    <name evidence="5" type="ORF">IDH44_08975</name>
</gene>
<evidence type="ECO:0000259" key="4">
    <source>
        <dbReference type="Pfam" id="PF18088"/>
    </source>
</evidence>
<dbReference type="CDD" id="cd06565">
    <property type="entry name" value="GH20_GcnA-like"/>
    <property type="match status" value="1"/>
</dbReference>
<dbReference type="Pfam" id="PF00728">
    <property type="entry name" value="Glyco_hydro_20"/>
    <property type="match status" value="1"/>
</dbReference>
<sequence>MKMCVTGDVEGLLPGISALEDTLGVSVLPGPSADALHVRLQQREGPLEVSRSGSEGVIGYACRAHFFRGLGLFVQLSREGEVFTRTEQPQFDWCGAMFDASRNGVLHLDSLQRLLRTMAVMGFNGLMLYTEDTYTVEDAPYFGYMRGRYSHEELRAADDYADMLGIEIVPCIQTLAHLGAALQWDYAAELRDTDSILLAGKEETYRWIERMIRAASAPLRSRRIHIGMDEAHELGRGRYLDENGHVPRFEIMKPHLRKVLDIAEAQGLSPMIWSDMFFRIVSPDDTYYNLENEIPDSIIAEMPKDTQYVYWDYYHDDTETYRELLRRHKRFGSTPMFAGGVWTWSSVTPNYGVTFANTNAALEGCKQEGVREVLATLWGNDGQETSHFAGLLGLQLYAEHSFVAAPTEEWVAQRFAFCTGGVADDYRRLGLIDEVPGVAPGNPIASNPAKFLLWQDVLLGLFDRNVADVELTEHYARLEKELRPAISANPGQEAMFAYYVQLCGTLKLKWDFGLKAQQLYAQGDKDGLTGLTRVLDELHERVTGLRKVHKVLWFANCKPQGWEVLDIRYGGVLTRISTARERLMDYVRGVVERLEELEEERLRFDWRTPAREGTLGRCYHYQRIATANLI</sequence>
<dbReference type="GO" id="GO:0005975">
    <property type="term" value="P:carbohydrate metabolic process"/>
    <property type="evidence" value="ECO:0007669"/>
    <property type="project" value="InterPro"/>
</dbReference>
<dbReference type="Pfam" id="PF18088">
    <property type="entry name" value="Glyco_H_20C_C"/>
    <property type="match status" value="1"/>
</dbReference>
<comment type="caution">
    <text evidence="5">The sequence shown here is derived from an EMBL/GenBank/DDBJ whole genome shotgun (WGS) entry which is preliminary data.</text>
</comment>
<dbReference type="Gene3D" id="3.20.20.80">
    <property type="entry name" value="Glycosidases"/>
    <property type="match status" value="1"/>
</dbReference>
<dbReference type="InterPro" id="IPR017853">
    <property type="entry name" value="GH"/>
</dbReference>
<protein>
    <submittedName>
        <fullName evidence="5">Beta-N-acetylhexosaminidase</fullName>
    </submittedName>
</protein>
<dbReference type="RefSeq" id="WP_190916826.1">
    <property type="nucleotide sequence ID" value="NZ_JACXIZ010000015.1"/>
</dbReference>
<dbReference type="InterPro" id="IPR015883">
    <property type="entry name" value="Glyco_hydro_20_cat"/>
</dbReference>
<proteinExistence type="inferred from homology"/>